<comment type="similarity">
    <text evidence="1">Belongs to the peptidase C1 family.</text>
</comment>
<feature type="domain" description="Peptidase C1A papain C-terminal" evidence="3">
    <location>
        <begin position="120"/>
        <end position="332"/>
    </location>
</feature>
<dbReference type="GO" id="GO:0006508">
    <property type="term" value="P:proteolysis"/>
    <property type="evidence" value="ECO:0007669"/>
    <property type="project" value="InterPro"/>
</dbReference>
<protein>
    <submittedName>
        <fullName evidence="5">Uncharacterized protein</fullName>
    </submittedName>
</protein>
<comment type="caution">
    <text evidence="5">The sequence shown here is derived from an EMBL/GenBank/DDBJ whole genome shotgun (WGS) entry which is preliminary data.</text>
</comment>
<evidence type="ECO:0000313" key="5">
    <source>
        <dbReference type="EMBL" id="KAG5678086.1"/>
    </source>
</evidence>
<dbReference type="OrthoDB" id="190265at2759"/>
<dbReference type="EMBL" id="JADBJN010000002">
    <property type="protein sequence ID" value="KAG5678086.1"/>
    <property type="molecule type" value="Genomic_DNA"/>
</dbReference>
<dbReference type="GO" id="GO:0008234">
    <property type="term" value="F:cysteine-type peptidase activity"/>
    <property type="evidence" value="ECO:0007669"/>
    <property type="project" value="InterPro"/>
</dbReference>
<evidence type="ECO:0000259" key="3">
    <source>
        <dbReference type="SMART" id="SM00645"/>
    </source>
</evidence>
<dbReference type="PANTHER" id="PTHR12411">
    <property type="entry name" value="CYSTEINE PROTEASE FAMILY C1-RELATED"/>
    <property type="match status" value="1"/>
</dbReference>
<dbReference type="SUPFAM" id="SSF54001">
    <property type="entry name" value="Cysteine proteinases"/>
    <property type="match status" value="1"/>
</dbReference>
<dbReference type="SMART" id="SM00645">
    <property type="entry name" value="Pept_C1"/>
    <property type="match status" value="1"/>
</dbReference>
<dbReference type="PRINTS" id="PR00705">
    <property type="entry name" value="PAPAIN"/>
</dbReference>
<dbReference type="InterPro" id="IPR013201">
    <property type="entry name" value="Prot_inhib_I29"/>
</dbReference>
<feature type="chain" id="PRO_5039912024" evidence="2">
    <location>
        <begin position="18"/>
        <end position="334"/>
    </location>
</feature>
<dbReference type="InterPro" id="IPR038765">
    <property type="entry name" value="Papain-like_cys_pep_sf"/>
</dbReference>
<dbReference type="Gene3D" id="3.90.70.10">
    <property type="entry name" value="Cysteine proteinases"/>
    <property type="match status" value="1"/>
</dbReference>
<gene>
    <name evidence="5" type="ORF">PVAND_007788</name>
</gene>
<proteinExistence type="inferred from homology"/>
<dbReference type="Pfam" id="PF08246">
    <property type="entry name" value="Inhibitor_I29"/>
    <property type="match status" value="1"/>
</dbReference>
<reference evidence="5" key="1">
    <citation type="submission" date="2021-03" db="EMBL/GenBank/DDBJ databases">
        <title>Chromosome level genome of the anhydrobiotic midge Polypedilum vanderplanki.</title>
        <authorList>
            <person name="Yoshida Y."/>
            <person name="Kikawada T."/>
            <person name="Gusev O."/>
        </authorList>
    </citation>
    <scope>NUCLEOTIDE SEQUENCE</scope>
    <source>
        <strain evidence="5">NIAS01</strain>
        <tissue evidence="5">Whole body or cell culture</tissue>
    </source>
</reference>
<evidence type="ECO:0000256" key="2">
    <source>
        <dbReference type="SAM" id="SignalP"/>
    </source>
</evidence>
<keyword evidence="2" id="KW-0732">Signal</keyword>
<dbReference type="SMART" id="SM00848">
    <property type="entry name" value="Inhibitor_I29"/>
    <property type="match status" value="1"/>
</dbReference>
<dbReference type="Pfam" id="PF00112">
    <property type="entry name" value="Peptidase_C1"/>
    <property type="match status" value="1"/>
</dbReference>
<keyword evidence="6" id="KW-1185">Reference proteome</keyword>
<dbReference type="InterPro" id="IPR013128">
    <property type="entry name" value="Peptidase_C1A"/>
</dbReference>
<feature type="signal peptide" evidence="2">
    <location>
        <begin position="1"/>
        <end position="17"/>
    </location>
</feature>
<dbReference type="CDD" id="cd02248">
    <property type="entry name" value="Peptidase_C1A"/>
    <property type="match status" value="1"/>
</dbReference>
<feature type="domain" description="Cathepsin propeptide inhibitor" evidence="4">
    <location>
        <begin position="29"/>
        <end position="89"/>
    </location>
</feature>
<evidence type="ECO:0000313" key="6">
    <source>
        <dbReference type="Proteomes" id="UP001107558"/>
    </source>
</evidence>
<accession>A0A9J6C8W4</accession>
<organism evidence="5 6">
    <name type="scientific">Polypedilum vanderplanki</name>
    <name type="common">Sleeping chironomid midge</name>
    <dbReference type="NCBI Taxonomy" id="319348"/>
    <lineage>
        <taxon>Eukaryota</taxon>
        <taxon>Metazoa</taxon>
        <taxon>Ecdysozoa</taxon>
        <taxon>Arthropoda</taxon>
        <taxon>Hexapoda</taxon>
        <taxon>Insecta</taxon>
        <taxon>Pterygota</taxon>
        <taxon>Neoptera</taxon>
        <taxon>Endopterygota</taxon>
        <taxon>Diptera</taxon>
        <taxon>Nematocera</taxon>
        <taxon>Chironomoidea</taxon>
        <taxon>Chironomidae</taxon>
        <taxon>Chironominae</taxon>
        <taxon>Polypedilum</taxon>
        <taxon>Polypedilum</taxon>
    </lineage>
</organism>
<dbReference type="InterPro" id="IPR000668">
    <property type="entry name" value="Peptidase_C1A_C"/>
</dbReference>
<sequence>MKLLVIAICLILGVALAAQLTPEEEDRIFEQWLREHNIKVPHDEAYKQWKANVIQRLNEIEAHNEDFRNGKVKFKQVLNHFAHLSSEEISKTKHGHKNIAPDPSKVIPVVTRPKRAADDIPAYWNWYEKGIVSPPLDQRCGCCYAHAGTGVIEAHACKHFGKCIKLSEQEALECTKKCEGGNYEMIFQYAKDNGGMASDLDHPYVLPDLTECSIDVKNNARVPNTKVVDWKVMPNDSYTIMHTLYNKGPLYAGLHIFWNFYFHHEGVYDTPKNETNDWHALMLVGYGTESDGTDYWIVRNSWSTKWGVNGLAKIKRGVDILKIESAGVAYPILE</sequence>
<name>A0A9J6C8W4_POLVA</name>
<dbReference type="InterPro" id="IPR039417">
    <property type="entry name" value="Peptidase_C1A_papain-like"/>
</dbReference>
<evidence type="ECO:0000259" key="4">
    <source>
        <dbReference type="SMART" id="SM00848"/>
    </source>
</evidence>
<dbReference type="Proteomes" id="UP001107558">
    <property type="component" value="Chromosome 2"/>
</dbReference>
<dbReference type="AlphaFoldDB" id="A0A9J6C8W4"/>
<evidence type="ECO:0000256" key="1">
    <source>
        <dbReference type="ARBA" id="ARBA00008455"/>
    </source>
</evidence>